<evidence type="ECO:0000259" key="6">
    <source>
        <dbReference type="Pfam" id="PF00425"/>
    </source>
</evidence>
<dbReference type="InterPro" id="IPR005801">
    <property type="entry name" value="ADC_synthase"/>
</dbReference>
<dbReference type="Pfam" id="PF00425">
    <property type="entry name" value="Chorismate_bind"/>
    <property type="match status" value="1"/>
</dbReference>
<dbReference type="PANTHER" id="PTHR42839:SF2">
    <property type="entry name" value="ISOCHORISMATE SYNTHASE ENTC"/>
    <property type="match status" value="1"/>
</dbReference>
<dbReference type="Proteomes" id="UP000032874">
    <property type="component" value="Unassembled WGS sequence"/>
</dbReference>
<evidence type="ECO:0000256" key="3">
    <source>
        <dbReference type="ARBA" id="ARBA00012824"/>
    </source>
</evidence>
<comment type="catalytic activity">
    <reaction evidence="1">
        <text>chorismate = isochorismate</text>
        <dbReference type="Rhea" id="RHEA:18985"/>
        <dbReference type="ChEBI" id="CHEBI:29748"/>
        <dbReference type="ChEBI" id="CHEBI:29780"/>
        <dbReference type="EC" id="5.4.4.2"/>
    </reaction>
</comment>
<dbReference type="EMBL" id="JQHM01000018">
    <property type="protein sequence ID" value="KFX00574.1"/>
    <property type="molecule type" value="Genomic_DNA"/>
</dbReference>
<gene>
    <name evidence="7" type="ORF">KP22_19825</name>
</gene>
<name>A0A093RJC6_9GAMM</name>
<dbReference type="STRING" id="55207.KP22_19825"/>
<dbReference type="PANTHER" id="PTHR42839">
    <property type="entry name" value="ISOCHORISMATE SYNTHASE ENTC"/>
    <property type="match status" value="1"/>
</dbReference>
<proteinExistence type="inferred from homology"/>
<accession>A0A093RJC6</accession>
<keyword evidence="4" id="KW-0413">Isomerase</keyword>
<protein>
    <recommendedName>
        <fullName evidence="3">isochorismate synthase</fullName>
        <ecNumber evidence="3">5.4.4.2</ecNumber>
    </recommendedName>
    <alternativeName>
        <fullName evidence="5">Isochorismate mutase</fullName>
    </alternativeName>
</protein>
<dbReference type="NCBIfam" id="TIGR00543">
    <property type="entry name" value="isochor_syn"/>
    <property type="match status" value="1"/>
</dbReference>
<dbReference type="EC" id="5.4.4.2" evidence="3"/>
<evidence type="ECO:0000256" key="2">
    <source>
        <dbReference type="ARBA" id="ARBA00005297"/>
    </source>
</evidence>
<dbReference type="InterPro" id="IPR015890">
    <property type="entry name" value="Chorismate_C"/>
</dbReference>
<evidence type="ECO:0000256" key="1">
    <source>
        <dbReference type="ARBA" id="ARBA00000799"/>
    </source>
</evidence>
<dbReference type="eggNOG" id="COG1169">
    <property type="taxonomic scope" value="Bacteria"/>
</dbReference>
<evidence type="ECO:0000313" key="7">
    <source>
        <dbReference type="EMBL" id="KFX00574.1"/>
    </source>
</evidence>
<evidence type="ECO:0000256" key="4">
    <source>
        <dbReference type="ARBA" id="ARBA00023235"/>
    </source>
</evidence>
<feature type="domain" description="Chorismate-utilising enzyme C-terminal" evidence="6">
    <location>
        <begin position="126"/>
        <end position="381"/>
    </location>
</feature>
<evidence type="ECO:0000313" key="8">
    <source>
        <dbReference type="Proteomes" id="UP000032874"/>
    </source>
</evidence>
<sequence>MDTLITETEASSELTYSEQTAFLYASEHRSLSTSGLFERISSPVCVPGSHDDGLSPAIAQAFQRARQAGQSLPIVVGAIPFDTTQPSCLYIPDSYTITTKSELVSRARKHKTAAPKALTLNSVPDESQFKSIVAEAVERFRRGELSKAVLSRILDIELASPVKAQTILNNLMVQNAGGYHFSLPLPDGSVLLGASPELLLRKQGNVVVSNPLAGSARRMNDEHLDYLNSQRLLNSGKDKHEHKLVVDDIRQRLMPLCTSLTIPSAPSLMSTASMWHLSTAIGGELANPNMTALQVACQLHPTPALCGFPTQEARQLIAELEPHDRGVFSGIVGWCDANGDGEWVIVIRCGTIKHNKVRLFAGAGIVEASVPEDEWAETAAKLNTMLNAFGLNSGVDGL</sequence>
<reference evidence="7 8" key="1">
    <citation type="submission" date="2014-08" db="EMBL/GenBank/DDBJ databases">
        <title>Genome sequences of NCPPB Pectobacterium isolates.</title>
        <authorList>
            <person name="Glover R.H."/>
            <person name="Sapp M."/>
            <person name="Elphinstone J."/>
        </authorList>
    </citation>
    <scope>NUCLEOTIDE SEQUENCE [LARGE SCALE GENOMIC DNA]</scope>
    <source>
        <strain evidence="7 8">NCPPB 2795</strain>
    </source>
</reference>
<dbReference type="AlphaFoldDB" id="A0A093RJC6"/>
<dbReference type="SUPFAM" id="SSF56322">
    <property type="entry name" value="ADC synthase"/>
    <property type="match status" value="1"/>
</dbReference>
<comment type="caution">
    <text evidence="7">The sequence shown here is derived from an EMBL/GenBank/DDBJ whole genome shotgun (WGS) entry which is preliminary data.</text>
</comment>
<dbReference type="Gene3D" id="3.60.120.10">
    <property type="entry name" value="Anthranilate synthase"/>
    <property type="match status" value="1"/>
</dbReference>
<organism evidence="7 8">
    <name type="scientific">Pectobacterium betavasculorum</name>
    <dbReference type="NCBI Taxonomy" id="55207"/>
    <lineage>
        <taxon>Bacteria</taxon>
        <taxon>Pseudomonadati</taxon>
        <taxon>Pseudomonadota</taxon>
        <taxon>Gammaproteobacteria</taxon>
        <taxon>Enterobacterales</taxon>
        <taxon>Pectobacteriaceae</taxon>
        <taxon>Pectobacterium</taxon>
    </lineage>
</organism>
<dbReference type="InterPro" id="IPR004561">
    <property type="entry name" value="IsoChor_synthase"/>
</dbReference>
<evidence type="ECO:0000256" key="5">
    <source>
        <dbReference type="ARBA" id="ARBA00041564"/>
    </source>
</evidence>
<dbReference type="GO" id="GO:0008909">
    <property type="term" value="F:isochorismate synthase activity"/>
    <property type="evidence" value="ECO:0007669"/>
    <property type="project" value="UniProtKB-EC"/>
</dbReference>
<comment type="similarity">
    <text evidence="2">Belongs to the isochorismate synthase family.</text>
</comment>
<dbReference type="RefSeq" id="WP_039325834.1">
    <property type="nucleotide sequence ID" value="NZ_JQHM01000018.1"/>
</dbReference>